<dbReference type="PROSITE" id="PS50006">
    <property type="entry name" value="FHA_DOMAIN"/>
    <property type="match status" value="1"/>
</dbReference>
<evidence type="ECO:0000313" key="3">
    <source>
        <dbReference type="Proteomes" id="UP001061999"/>
    </source>
</evidence>
<protein>
    <submittedName>
        <fullName evidence="2">Type VI secretion system-associated FHA domain protein TagH</fullName>
    </submittedName>
</protein>
<dbReference type="EMBL" id="JAOSHO010000095">
    <property type="protein sequence ID" value="MCW1244726.1"/>
    <property type="molecule type" value="Genomic_DNA"/>
</dbReference>
<accession>A0ABT3F7I0</accession>
<dbReference type="InterPro" id="IPR046883">
    <property type="entry name" value="T6SS_FHA_C"/>
</dbReference>
<dbReference type="InterPro" id="IPR017735">
    <property type="entry name" value="T6SS_FHA"/>
</dbReference>
<reference evidence="2" key="1">
    <citation type="submission" date="2022-07" db="EMBL/GenBank/DDBJ databases">
        <title>Pseudomonas agronomica sp. nov.: a novel bacterium with biotechnological application in the synthesis of biofertilizers from valorized agricultural residues.</title>
        <authorList>
            <person name="Robas M."/>
            <person name="Fernandez V.M."/>
            <person name="Luna L."/>
            <person name="Provanza A."/>
            <person name="Jimenez P.A."/>
        </authorList>
    </citation>
    <scope>NUCLEOTIDE SEQUENCE</scope>
    <source>
        <strain evidence="2">SAICEU22T</strain>
    </source>
</reference>
<dbReference type="InterPro" id="IPR008984">
    <property type="entry name" value="SMAD_FHA_dom_sf"/>
</dbReference>
<keyword evidence="3" id="KW-1185">Reference proteome</keyword>
<dbReference type="Pfam" id="PF00498">
    <property type="entry name" value="FHA"/>
    <property type="match status" value="1"/>
</dbReference>
<evidence type="ECO:0000259" key="1">
    <source>
        <dbReference type="PROSITE" id="PS50006"/>
    </source>
</evidence>
<name>A0ABT3F7I0_9PSED</name>
<dbReference type="RefSeq" id="WP_264427642.1">
    <property type="nucleotide sequence ID" value="NZ_JAOSHO010000095.1"/>
</dbReference>
<dbReference type="SUPFAM" id="SSF49879">
    <property type="entry name" value="SMAD/FHA domain"/>
    <property type="match status" value="1"/>
</dbReference>
<dbReference type="InterPro" id="IPR000253">
    <property type="entry name" value="FHA_dom"/>
</dbReference>
<dbReference type="CDD" id="cd00060">
    <property type="entry name" value="FHA"/>
    <property type="match status" value="1"/>
</dbReference>
<organism evidence="2 3">
    <name type="scientific">Pseudomonas agronomica</name>
    <dbReference type="NCBI Taxonomy" id="2979328"/>
    <lineage>
        <taxon>Bacteria</taxon>
        <taxon>Pseudomonadati</taxon>
        <taxon>Pseudomonadota</taxon>
        <taxon>Gammaproteobacteria</taxon>
        <taxon>Pseudomonadales</taxon>
        <taxon>Pseudomonadaceae</taxon>
        <taxon>Pseudomonas</taxon>
    </lineage>
</organism>
<evidence type="ECO:0000313" key="2">
    <source>
        <dbReference type="EMBL" id="MCW1244726.1"/>
    </source>
</evidence>
<sequence>MEVIFERLDARQFVSPNPCRKIFGMAGGVIGRGEACDWVIPDSERLLSKRHAQVSFRGGVFFLTDISGNGISHRRSGARLPKGEPVPIKDGDIYVMGECELLARLVARSGNSIPEADRSVSTGNFIPDDAFVGLDPLEALDRPERAYSEIDELINPSAIPAYGSGRLDPARADRESLRLPELVDADNELAPLPAPEPSKPVREDFWQRFGHSLGMDLGDMDEEAREALAVNVAQLLRQSVRGLQQSLRTRSELKSELRLAQTFFQGPRKNPLKYTDDALPMLLQPGAPLQLSASEAIARSFHDLQAHQVALLAASRSTLHAVLEHFSPRQLVLRMGREQKPLISTSGGHWRAFGRYHQGLCEDDDWIERLLARDFAKAYEEQVRLVSTLQNDLHG</sequence>
<dbReference type="Gene3D" id="2.60.200.20">
    <property type="match status" value="1"/>
</dbReference>
<gene>
    <name evidence="2" type="primary">tagH</name>
    <name evidence="2" type="ORF">OC610_09940</name>
</gene>
<comment type="caution">
    <text evidence="2">The sequence shown here is derived from an EMBL/GenBank/DDBJ whole genome shotgun (WGS) entry which is preliminary data.</text>
</comment>
<feature type="domain" description="FHA" evidence="1">
    <location>
        <begin position="28"/>
        <end position="70"/>
    </location>
</feature>
<dbReference type="NCBIfam" id="TIGR03354">
    <property type="entry name" value="VI_FHA"/>
    <property type="match status" value="1"/>
</dbReference>
<dbReference type="Proteomes" id="UP001061999">
    <property type="component" value="Unassembled WGS sequence"/>
</dbReference>
<proteinExistence type="predicted"/>
<dbReference type="Pfam" id="PF20232">
    <property type="entry name" value="T6SS_FHA_C"/>
    <property type="match status" value="1"/>
</dbReference>